<dbReference type="RefSeq" id="WP_058356490.1">
    <property type="nucleotide sequence ID" value="NZ_CABKVG010000009.1"/>
</dbReference>
<proteinExistence type="predicted"/>
<evidence type="ECO:0000313" key="2">
    <source>
        <dbReference type="Proteomes" id="UP000832011"/>
    </source>
</evidence>
<gene>
    <name evidence="1" type="ORF">LVJ82_11300</name>
</gene>
<organism evidence="1 2">
    <name type="scientific">Vitreoscilla massiliensis</name>
    <dbReference type="NCBI Taxonomy" id="1689272"/>
    <lineage>
        <taxon>Bacteria</taxon>
        <taxon>Pseudomonadati</taxon>
        <taxon>Pseudomonadota</taxon>
        <taxon>Betaproteobacteria</taxon>
        <taxon>Neisseriales</taxon>
        <taxon>Neisseriaceae</taxon>
        <taxon>Vitreoscilla</taxon>
    </lineage>
</organism>
<keyword evidence="2" id="KW-1185">Reference proteome</keyword>
<reference evidence="1 2" key="1">
    <citation type="journal article" date="2022" name="Res Sq">
        <title>Evolution of multicellular longitudinally dividing oral cavity symbionts (Neisseriaceae).</title>
        <authorList>
            <person name="Nyongesa S."/>
            <person name="Weber P."/>
            <person name="Bernet E."/>
            <person name="Pullido F."/>
            <person name="Nieckarz M."/>
            <person name="Delaby M."/>
            <person name="Nieves C."/>
            <person name="Viehboeck T."/>
            <person name="Krause N."/>
            <person name="Rivera-Millot A."/>
            <person name="Nakamura A."/>
            <person name="Vischer N."/>
            <person name="VanNieuwenhze M."/>
            <person name="Brun Y."/>
            <person name="Cava F."/>
            <person name="Bulgheresi S."/>
            <person name="Veyrier F."/>
        </authorList>
    </citation>
    <scope>NUCLEOTIDE SEQUENCE [LARGE SCALE GENOMIC DNA]</scope>
    <source>
        <strain evidence="1 2">SN4</strain>
    </source>
</reference>
<protein>
    <submittedName>
        <fullName evidence="1">Peptidase M23</fullName>
    </submittedName>
</protein>
<evidence type="ECO:0000313" key="1">
    <source>
        <dbReference type="EMBL" id="UOO88074.1"/>
    </source>
</evidence>
<name>A0ABY4DX27_9NEIS</name>
<dbReference type="SUPFAM" id="SSF103196">
    <property type="entry name" value="Roadblock/LC7 domain"/>
    <property type="match status" value="1"/>
</dbReference>
<accession>A0ABY4DX27</accession>
<dbReference type="Proteomes" id="UP000832011">
    <property type="component" value="Chromosome"/>
</dbReference>
<dbReference type="EMBL" id="CP091511">
    <property type="protein sequence ID" value="UOO88074.1"/>
    <property type="molecule type" value="Genomic_DNA"/>
</dbReference>
<sequence length="212" mass="23370">MQAQFSLQSELYPKLTPAGAYFAVSGNSENPSRTFLCNVLGEKSPVAATPEKVQSWAQTDTLESAVNILYRLQKLEFIQGVKEPESAVTANMESSLPSLLQQMSDTGRALLANDTGLYIAEAGFHHESAEEISALAGEVIRLSEQHALLIRNNLNINQSAWGICDPTGQSHLAFYPLYFGEYKFVLVIAGTPQLQSDAFVKMVEILYQRYGF</sequence>